<dbReference type="GO" id="GO:0005576">
    <property type="term" value="C:extracellular region"/>
    <property type="evidence" value="ECO:0007669"/>
    <property type="project" value="UniProtKB-SubCell"/>
</dbReference>
<evidence type="ECO:0000259" key="15">
    <source>
        <dbReference type="PROSITE" id="PS50026"/>
    </source>
</evidence>
<feature type="disulfide bond" evidence="12">
    <location>
        <begin position="314"/>
        <end position="324"/>
    </location>
</feature>
<dbReference type="InterPro" id="IPR024079">
    <property type="entry name" value="MetalloPept_cat_dom_sf"/>
</dbReference>
<dbReference type="Gene3D" id="3.40.390.10">
    <property type="entry name" value="Collagenase (Catalytic Domain)"/>
    <property type="match status" value="1"/>
</dbReference>
<dbReference type="Pfam" id="PF01400">
    <property type="entry name" value="Astacin"/>
    <property type="match status" value="1"/>
</dbReference>
<evidence type="ECO:0000256" key="1">
    <source>
        <dbReference type="ARBA" id="ARBA00004613"/>
    </source>
</evidence>
<dbReference type="AlphaFoldDB" id="A0A090LKJ0"/>
<dbReference type="CTD" id="36382566"/>
<reference evidence="19" key="2">
    <citation type="submission" date="2020-12" db="UniProtKB">
        <authorList>
            <consortium name="WormBaseParasite"/>
        </authorList>
    </citation>
    <scope>IDENTIFICATION</scope>
</reference>
<dbReference type="GeneID" id="36382566"/>
<feature type="disulfide bond" evidence="13">
    <location>
        <begin position="159"/>
        <end position="314"/>
    </location>
</feature>
<comment type="subcellular location">
    <subcellularLocation>
        <location evidence="1 11">Secreted</location>
    </subcellularLocation>
</comment>
<dbReference type="InterPro" id="IPR034035">
    <property type="entry name" value="Astacin-like_dom"/>
</dbReference>
<evidence type="ECO:0000256" key="9">
    <source>
        <dbReference type="ARBA" id="ARBA00023157"/>
    </source>
</evidence>
<dbReference type="WBParaSite" id="SRAE_2000482710.1">
    <property type="protein sequence ID" value="SRAE_2000482710.1"/>
    <property type="gene ID" value="WBGene00265073"/>
</dbReference>
<dbReference type="GO" id="GO:0008270">
    <property type="term" value="F:zinc ion binding"/>
    <property type="evidence" value="ECO:0007669"/>
    <property type="project" value="UniProtKB-UniRule"/>
</dbReference>
<evidence type="ECO:0000259" key="16">
    <source>
        <dbReference type="PROSITE" id="PS51864"/>
    </source>
</evidence>
<evidence type="ECO:0000313" key="17">
    <source>
        <dbReference type="EMBL" id="CEF70193.1"/>
    </source>
</evidence>
<evidence type="ECO:0000256" key="10">
    <source>
        <dbReference type="ARBA" id="ARBA00023180"/>
    </source>
</evidence>
<keyword evidence="3 13" id="KW-0645">Protease</keyword>
<keyword evidence="12" id="KW-0245">EGF-like domain</keyword>
<keyword evidence="9 12" id="KW-1015">Disulfide bond</keyword>
<evidence type="ECO:0000256" key="13">
    <source>
        <dbReference type="PROSITE-ProRule" id="PRU01211"/>
    </source>
</evidence>
<comment type="cofactor">
    <cofactor evidence="13 14">
        <name>Zn(2+)</name>
        <dbReference type="ChEBI" id="CHEBI:29105"/>
    </cofactor>
    <text evidence="13 14">Binds 1 zinc ion per subunit.</text>
</comment>
<feature type="signal peptide" evidence="11 14">
    <location>
        <begin position="1"/>
        <end position="22"/>
    </location>
</feature>
<evidence type="ECO:0000256" key="3">
    <source>
        <dbReference type="ARBA" id="ARBA00022670"/>
    </source>
</evidence>
<dbReference type="OrthoDB" id="291007at2759"/>
<keyword evidence="6 13" id="KW-0378">Hydrolase</keyword>
<evidence type="ECO:0000313" key="18">
    <source>
        <dbReference type="Proteomes" id="UP000035682"/>
    </source>
</evidence>
<dbReference type="PIRSF" id="PIRSF036365">
    <property type="entry name" value="Astacin_nematoda"/>
    <property type="match status" value="1"/>
</dbReference>
<dbReference type="GO" id="GO:0004222">
    <property type="term" value="F:metalloendopeptidase activity"/>
    <property type="evidence" value="ECO:0007669"/>
    <property type="project" value="UniProtKB-UniRule"/>
</dbReference>
<evidence type="ECO:0000256" key="7">
    <source>
        <dbReference type="ARBA" id="ARBA00022833"/>
    </source>
</evidence>
<gene>
    <name evidence="17 19 20" type="ORF">SRAE_2000482710</name>
</gene>
<keyword evidence="5 11" id="KW-0732">Signal</keyword>
<keyword evidence="18" id="KW-1185">Reference proteome</keyword>
<dbReference type="Proteomes" id="UP000035682">
    <property type="component" value="Unplaced"/>
</dbReference>
<dbReference type="InterPro" id="IPR000742">
    <property type="entry name" value="EGF"/>
</dbReference>
<accession>A0A090LKJ0</accession>
<evidence type="ECO:0000256" key="14">
    <source>
        <dbReference type="RuleBase" id="RU361183"/>
    </source>
</evidence>
<sequence length="468" mass="53774">MRKNILIIFLLITFFTIFISTAENNSKIPAEDRGNFEITKYIQSFLGKIYSFVFGGQKKNDENKTNNVNNRSLENNNLFEGDIMLTEEQADDIVDKVVEKGAEDGIDISKVLENETDVRLKRKLVASRSNWQFPIQFWVRNNNGKVIRNAIKKIEQKTCITFEEIFWQPFGKPGLQFINGPACYSFVGKIYNDKFQDVSIPAGCDTLGKVQHEIMHALGSEHEQCRTDRDKYLTIIPENVKRGMMVNYDKIQANDSKTFGIKYEYGSNMHYRARAFGINDMITMLPKDGLYNKTIGHLGGLTFLDTKLLNLQYCSHICKDNMKCYNGGYQNPKRCGYCKCVRGYGGRKCTKIQENINKCGQQLYFVNSTQQNINVIGESKCLYHLKANYGKKIKIDVTYLFGFLLNERYTCDKKDAVEIKYYKDKTLTGALICQTMGNVSIVTENNHAIIHVRSAEDFNKINMTFSLY</sequence>
<dbReference type="WormBase" id="SRAE_2000482710">
    <property type="protein sequence ID" value="SRP05873"/>
    <property type="gene ID" value="WBGene00265073"/>
</dbReference>
<dbReference type="PROSITE" id="PS01186">
    <property type="entry name" value="EGF_2"/>
    <property type="match status" value="1"/>
</dbReference>
<dbReference type="PANTHER" id="PTHR10127">
    <property type="entry name" value="DISCOIDIN, CUB, EGF, LAMININ , AND ZINC METALLOPROTEASE DOMAIN CONTAINING"/>
    <property type="match status" value="1"/>
</dbReference>
<feature type="binding site" evidence="13">
    <location>
        <position position="216"/>
    </location>
    <ligand>
        <name>Zn(2+)</name>
        <dbReference type="ChEBI" id="CHEBI:29105"/>
        <note>catalytic</note>
    </ligand>
</feature>
<dbReference type="PROSITE" id="PS00022">
    <property type="entry name" value="EGF_1"/>
    <property type="match status" value="1"/>
</dbReference>
<evidence type="ECO:0000256" key="8">
    <source>
        <dbReference type="ARBA" id="ARBA00023049"/>
    </source>
</evidence>
<evidence type="ECO:0000256" key="4">
    <source>
        <dbReference type="ARBA" id="ARBA00022723"/>
    </source>
</evidence>
<evidence type="ECO:0000313" key="20">
    <source>
        <dbReference type="WormBase" id="SRAE_2000482710"/>
    </source>
</evidence>
<dbReference type="GO" id="GO:0018996">
    <property type="term" value="P:molting cycle, collagen and cuticulin-based cuticle"/>
    <property type="evidence" value="ECO:0007669"/>
    <property type="project" value="InterPro"/>
</dbReference>
<keyword evidence="2 11" id="KW-0964">Secreted</keyword>
<feature type="domain" description="EGF-like" evidence="15">
    <location>
        <begin position="310"/>
        <end position="350"/>
    </location>
</feature>
<dbReference type="PROSITE" id="PS51864">
    <property type="entry name" value="ASTACIN"/>
    <property type="match status" value="1"/>
</dbReference>
<dbReference type="RefSeq" id="XP_024509392.1">
    <property type="nucleotide sequence ID" value="XM_024643756.1"/>
</dbReference>
<evidence type="ECO:0000256" key="12">
    <source>
        <dbReference type="PROSITE-ProRule" id="PRU00076"/>
    </source>
</evidence>
<evidence type="ECO:0000256" key="5">
    <source>
        <dbReference type="ARBA" id="ARBA00022729"/>
    </source>
</evidence>
<dbReference type="SMART" id="SM00235">
    <property type="entry name" value="ZnMc"/>
    <property type="match status" value="1"/>
</dbReference>
<proteinExistence type="predicted"/>
<dbReference type="OMA" id="FINGPAC"/>
<feature type="chain" id="PRO_5015023895" description="Zinc metalloproteinase" evidence="11 14">
    <location>
        <begin position="23"/>
        <end position="468"/>
    </location>
</feature>
<keyword evidence="8 13" id="KW-0482">Metalloprotease</keyword>
<feature type="binding site" evidence="13">
    <location>
        <position position="222"/>
    </location>
    <ligand>
        <name>Zn(2+)</name>
        <dbReference type="ChEBI" id="CHEBI:29105"/>
        <note>catalytic</note>
    </ligand>
</feature>
<dbReference type="PANTHER" id="PTHR10127:SF780">
    <property type="entry name" value="METALLOENDOPEPTIDASE"/>
    <property type="match status" value="1"/>
</dbReference>
<dbReference type="GO" id="GO:0006508">
    <property type="term" value="P:proteolysis"/>
    <property type="evidence" value="ECO:0007669"/>
    <property type="project" value="UniProtKB-KW"/>
</dbReference>
<dbReference type="InterPro" id="IPR006026">
    <property type="entry name" value="Peptidase_Metallo"/>
</dbReference>
<evidence type="ECO:0000256" key="11">
    <source>
        <dbReference type="PIRNR" id="PIRNR036365"/>
    </source>
</evidence>
<dbReference type="PROSITE" id="PS50026">
    <property type="entry name" value="EGF_3"/>
    <property type="match status" value="1"/>
</dbReference>
<dbReference type="PRINTS" id="PR00480">
    <property type="entry name" value="ASTACIN"/>
</dbReference>
<reference evidence="17 18" key="1">
    <citation type="submission" date="2014-09" db="EMBL/GenBank/DDBJ databases">
        <authorList>
            <person name="Martin A.A."/>
        </authorList>
    </citation>
    <scope>NUCLEOTIDE SEQUENCE</scope>
    <source>
        <strain evidence="18">ED321</strain>
        <strain evidence="17">ED321 Heterogonic</strain>
    </source>
</reference>
<dbReference type="InterPro" id="IPR001506">
    <property type="entry name" value="Peptidase_M12A"/>
</dbReference>
<evidence type="ECO:0000313" key="19">
    <source>
        <dbReference type="WBParaSite" id="SRAE_2000482710.1"/>
    </source>
</evidence>
<dbReference type="EMBL" id="LN609529">
    <property type="protein sequence ID" value="CEF70193.1"/>
    <property type="molecule type" value="Genomic_DNA"/>
</dbReference>
<keyword evidence="4 13" id="KW-0479">Metal-binding</keyword>
<evidence type="ECO:0000256" key="6">
    <source>
        <dbReference type="ARBA" id="ARBA00022801"/>
    </source>
</evidence>
<keyword evidence="10" id="KW-0325">Glycoprotein</keyword>
<feature type="domain" description="Peptidase M12A" evidence="16">
    <location>
        <begin position="123"/>
        <end position="315"/>
    </location>
</feature>
<feature type="disulfide bond" evidence="12">
    <location>
        <begin position="340"/>
        <end position="349"/>
    </location>
</feature>
<name>A0A090LKJ0_STRRB</name>
<dbReference type="CDD" id="cd04280">
    <property type="entry name" value="ZnMc_astacin_like"/>
    <property type="match status" value="1"/>
</dbReference>
<dbReference type="InterPro" id="IPR017050">
    <property type="entry name" value="Metallopeptidase_nem"/>
</dbReference>
<feature type="binding site" evidence="13">
    <location>
        <position position="212"/>
    </location>
    <ligand>
        <name>Zn(2+)</name>
        <dbReference type="ChEBI" id="CHEBI:29105"/>
        <note>catalytic</note>
    </ligand>
</feature>
<feature type="active site" evidence="13">
    <location>
        <position position="213"/>
    </location>
</feature>
<keyword evidence="7 13" id="KW-0862">Zinc</keyword>
<comment type="caution">
    <text evidence="12">Lacks conserved residue(s) required for the propagation of feature annotation.</text>
</comment>
<evidence type="ECO:0000256" key="2">
    <source>
        <dbReference type="ARBA" id="ARBA00022525"/>
    </source>
</evidence>
<protein>
    <recommendedName>
        <fullName evidence="11">Zinc metalloproteinase</fullName>
    </recommendedName>
</protein>
<organism evidence="17">
    <name type="scientific">Strongyloides ratti</name>
    <name type="common">Parasitic roundworm</name>
    <dbReference type="NCBI Taxonomy" id="34506"/>
    <lineage>
        <taxon>Eukaryota</taxon>
        <taxon>Metazoa</taxon>
        <taxon>Ecdysozoa</taxon>
        <taxon>Nematoda</taxon>
        <taxon>Chromadorea</taxon>
        <taxon>Rhabditida</taxon>
        <taxon>Tylenchina</taxon>
        <taxon>Panagrolaimomorpha</taxon>
        <taxon>Strongyloidoidea</taxon>
        <taxon>Strongyloididae</taxon>
        <taxon>Strongyloides</taxon>
    </lineage>
</organism>
<dbReference type="SUPFAM" id="SSF55486">
    <property type="entry name" value="Metalloproteases ('zincins'), catalytic domain"/>
    <property type="match status" value="1"/>
</dbReference>